<dbReference type="Gene3D" id="2.60.40.2310">
    <property type="match status" value="1"/>
</dbReference>
<keyword evidence="6" id="KW-1185">Reference proteome</keyword>
<comment type="caution">
    <text evidence="5">The sequence shown here is derived from an EMBL/GenBank/DDBJ whole genome shotgun (WGS) entry which is preliminary data.</text>
</comment>
<evidence type="ECO:0000256" key="3">
    <source>
        <dbReference type="ARBA" id="ARBA00022729"/>
    </source>
</evidence>
<dbReference type="InterPro" id="IPR036852">
    <property type="entry name" value="Peptidase_S8/S53_dom_sf"/>
</dbReference>
<dbReference type="AlphaFoldDB" id="A0A6A4QSL0"/>
<accession>A0A6A4QSL0</accession>
<dbReference type="PANTHER" id="PTHR10795">
    <property type="entry name" value="PROPROTEIN CONVERTASE SUBTILISIN/KEXIN"/>
    <property type="match status" value="1"/>
</dbReference>
<dbReference type="GO" id="GO:0004252">
    <property type="term" value="F:serine-type endopeptidase activity"/>
    <property type="evidence" value="ECO:0007669"/>
    <property type="project" value="InterPro"/>
</dbReference>
<comment type="subcellular location">
    <subcellularLocation>
        <location evidence="1">Secreted</location>
    </subcellularLocation>
</comment>
<dbReference type="InterPro" id="IPR041469">
    <property type="entry name" value="Subtilisin-like_FN3"/>
</dbReference>
<proteinExistence type="inferred from homology"/>
<dbReference type="Gene3D" id="3.40.50.200">
    <property type="entry name" value="Peptidase S8/S53 domain"/>
    <property type="match status" value="1"/>
</dbReference>
<evidence type="ECO:0000313" key="5">
    <source>
        <dbReference type="EMBL" id="KAE9617775.1"/>
    </source>
</evidence>
<dbReference type="OrthoDB" id="206201at2759"/>
<name>A0A6A4QSL0_LUPAL</name>
<feature type="domain" description="Subtilisin-like protease fibronectin type-III" evidence="4">
    <location>
        <begin position="86"/>
        <end position="182"/>
    </location>
</feature>
<dbReference type="InterPro" id="IPR045051">
    <property type="entry name" value="SBT"/>
</dbReference>
<comment type="similarity">
    <text evidence="2">Belongs to the peptidase S8 family.</text>
</comment>
<dbReference type="Pfam" id="PF17766">
    <property type="entry name" value="fn3_6"/>
    <property type="match status" value="1"/>
</dbReference>
<dbReference type="EMBL" id="WOCE01000003">
    <property type="protein sequence ID" value="KAE9617775.1"/>
    <property type="molecule type" value="Genomic_DNA"/>
</dbReference>
<organism evidence="5 6">
    <name type="scientific">Lupinus albus</name>
    <name type="common">White lupine</name>
    <name type="synonym">Lupinus termis</name>
    <dbReference type="NCBI Taxonomy" id="3870"/>
    <lineage>
        <taxon>Eukaryota</taxon>
        <taxon>Viridiplantae</taxon>
        <taxon>Streptophyta</taxon>
        <taxon>Embryophyta</taxon>
        <taxon>Tracheophyta</taxon>
        <taxon>Spermatophyta</taxon>
        <taxon>Magnoliopsida</taxon>
        <taxon>eudicotyledons</taxon>
        <taxon>Gunneridae</taxon>
        <taxon>Pentapetalae</taxon>
        <taxon>rosids</taxon>
        <taxon>fabids</taxon>
        <taxon>Fabales</taxon>
        <taxon>Fabaceae</taxon>
        <taxon>Papilionoideae</taxon>
        <taxon>50 kb inversion clade</taxon>
        <taxon>genistoids sensu lato</taxon>
        <taxon>core genistoids</taxon>
        <taxon>Genisteae</taxon>
        <taxon>Lupinus</taxon>
    </lineage>
</organism>
<evidence type="ECO:0000256" key="1">
    <source>
        <dbReference type="ARBA" id="ARBA00004613"/>
    </source>
</evidence>
<reference evidence="6" key="1">
    <citation type="journal article" date="2020" name="Nat. Commun.">
        <title>Genome sequence of the cluster root forming white lupin.</title>
        <authorList>
            <person name="Hufnagel B."/>
            <person name="Marques A."/>
            <person name="Soriano A."/>
            <person name="Marques L."/>
            <person name="Divol F."/>
            <person name="Doumas P."/>
            <person name="Sallet E."/>
            <person name="Mancinotti D."/>
            <person name="Carrere S."/>
            <person name="Marande W."/>
            <person name="Arribat S."/>
            <person name="Keller J."/>
            <person name="Huneau C."/>
            <person name="Blein T."/>
            <person name="Aime D."/>
            <person name="Laguerre M."/>
            <person name="Taylor J."/>
            <person name="Schubert V."/>
            <person name="Nelson M."/>
            <person name="Geu-Flores F."/>
            <person name="Crespi M."/>
            <person name="Gallardo-Guerrero K."/>
            <person name="Delaux P.-M."/>
            <person name="Salse J."/>
            <person name="Berges H."/>
            <person name="Guyot R."/>
            <person name="Gouzy J."/>
            <person name="Peret B."/>
        </authorList>
    </citation>
    <scope>NUCLEOTIDE SEQUENCE [LARGE SCALE GENOMIC DNA]</scope>
    <source>
        <strain evidence="6">cv. Amiga</strain>
    </source>
</reference>
<protein>
    <submittedName>
        <fullName evidence="5">Putative cucumisin</fullName>
    </submittedName>
</protein>
<evidence type="ECO:0000259" key="4">
    <source>
        <dbReference type="Pfam" id="PF17766"/>
    </source>
</evidence>
<dbReference type="Proteomes" id="UP000447434">
    <property type="component" value="Chromosome 3"/>
</dbReference>
<dbReference type="GO" id="GO:0006508">
    <property type="term" value="P:proteolysis"/>
    <property type="evidence" value="ECO:0007669"/>
    <property type="project" value="InterPro"/>
</dbReference>
<evidence type="ECO:0000256" key="2">
    <source>
        <dbReference type="ARBA" id="ARBA00011073"/>
    </source>
</evidence>
<gene>
    <name evidence="5" type="ORF">Lalb_Chr03g0038951</name>
</gene>
<keyword evidence="3" id="KW-0732">Signal</keyword>
<sequence>MANFFYFLCQAKPMSRRLNNEAEFAYGSGQLNPTRAISSGLVYDMDDLAHIQFLCHEGYNGSTLSVLVGSPINCSTLLRGLGYDAINYPSMQLILKSTKDTTGVFRRTVTNVGTSPTIYNANIKSPKGVEITVKPTSLIFCRKLQKKSFTVVVKAKSMASMQIVSGIIWKNPLYIVRNPIVIYTT</sequence>
<evidence type="ECO:0000313" key="6">
    <source>
        <dbReference type="Proteomes" id="UP000447434"/>
    </source>
</evidence>
<dbReference type="GO" id="GO:0005576">
    <property type="term" value="C:extracellular region"/>
    <property type="evidence" value="ECO:0007669"/>
    <property type="project" value="UniProtKB-SubCell"/>
</dbReference>